<evidence type="ECO:0000256" key="2">
    <source>
        <dbReference type="SAM" id="Phobius"/>
    </source>
</evidence>
<keyword evidence="2" id="KW-0812">Transmembrane</keyword>
<reference evidence="3 4" key="1">
    <citation type="submission" date="2013-02" db="EMBL/GenBank/DDBJ databases">
        <title>Whole genome shotgun sequence of Gordonia paraffinivorans NBRC 108238.</title>
        <authorList>
            <person name="Isaki-Nakamura S."/>
            <person name="Hosoyama A."/>
            <person name="Tsuchikane K."/>
            <person name="Ando Y."/>
            <person name="Baba S."/>
            <person name="Ohji S."/>
            <person name="Hamada M."/>
            <person name="Tamura T."/>
            <person name="Yamazoe A."/>
            <person name="Yamazaki S."/>
            <person name="Fujita N."/>
        </authorList>
    </citation>
    <scope>NUCLEOTIDE SEQUENCE [LARGE SCALE GENOMIC DNA]</scope>
    <source>
        <strain evidence="3 4">NBRC 108238</strain>
    </source>
</reference>
<keyword evidence="2" id="KW-0472">Membrane</keyword>
<feature type="compositionally biased region" description="Low complexity" evidence="1">
    <location>
        <begin position="15"/>
        <end position="35"/>
    </location>
</feature>
<organism evidence="3 4">
    <name type="scientific">Gordonia paraffinivorans NBRC 108238</name>
    <dbReference type="NCBI Taxonomy" id="1223543"/>
    <lineage>
        <taxon>Bacteria</taxon>
        <taxon>Bacillati</taxon>
        <taxon>Actinomycetota</taxon>
        <taxon>Actinomycetes</taxon>
        <taxon>Mycobacteriales</taxon>
        <taxon>Gordoniaceae</taxon>
        <taxon>Gordonia</taxon>
    </lineage>
</organism>
<name>A0ABQ0IFS5_9ACTN</name>
<dbReference type="Proteomes" id="UP000035021">
    <property type="component" value="Unassembled WGS sequence"/>
</dbReference>
<proteinExistence type="predicted"/>
<comment type="caution">
    <text evidence="3">The sequence shown here is derived from an EMBL/GenBank/DDBJ whole genome shotgun (WGS) entry which is preliminary data.</text>
</comment>
<keyword evidence="2" id="KW-1133">Transmembrane helix</keyword>
<dbReference type="RefSeq" id="WP_006898633.1">
    <property type="nucleotide sequence ID" value="NZ_BAOQ01000002.1"/>
</dbReference>
<feature type="region of interest" description="Disordered" evidence="1">
    <location>
        <begin position="1"/>
        <end position="46"/>
    </location>
</feature>
<evidence type="ECO:0000313" key="4">
    <source>
        <dbReference type="Proteomes" id="UP000035021"/>
    </source>
</evidence>
<protein>
    <recommendedName>
        <fullName evidence="5">Facilitated glucose transporter</fullName>
    </recommendedName>
</protein>
<accession>A0ABQ0IFS5</accession>
<feature type="transmembrane region" description="Helical" evidence="2">
    <location>
        <begin position="60"/>
        <end position="81"/>
    </location>
</feature>
<dbReference type="EMBL" id="BAOQ01000002">
    <property type="protein sequence ID" value="GAC82402.1"/>
    <property type="molecule type" value="Genomic_DNA"/>
</dbReference>
<feature type="transmembrane region" description="Helical" evidence="2">
    <location>
        <begin position="120"/>
        <end position="142"/>
    </location>
</feature>
<gene>
    <name evidence="3" type="ORF">GP2_002_00720</name>
</gene>
<feature type="transmembrane region" description="Helical" evidence="2">
    <location>
        <begin position="87"/>
        <end position="108"/>
    </location>
</feature>
<evidence type="ECO:0000256" key="1">
    <source>
        <dbReference type="SAM" id="MobiDB-lite"/>
    </source>
</evidence>
<keyword evidence="4" id="KW-1185">Reference proteome</keyword>
<feature type="transmembrane region" description="Helical" evidence="2">
    <location>
        <begin position="148"/>
        <end position="166"/>
    </location>
</feature>
<feature type="compositionally biased region" description="Basic residues" evidence="1">
    <location>
        <begin position="1"/>
        <end position="14"/>
    </location>
</feature>
<sequence>MAAKKGRSRKKNRGRATPASMAPANRAAAASTTAATRDRDARPSVSERLPALDPELRNRLLLALLTLDGLVVGLLGVAFTYQRFGGVAIPVAALLAGLANAALLWLAAGHTSSGWRWAPLGAWGLVVLVAGAVPGPGGNVVLSTSPNYLVQTLLLLVLGVAPAVVLSRTGRLPDPEA</sequence>
<evidence type="ECO:0000313" key="3">
    <source>
        <dbReference type="EMBL" id="GAC82402.1"/>
    </source>
</evidence>
<evidence type="ECO:0008006" key="5">
    <source>
        <dbReference type="Google" id="ProtNLM"/>
    </source>
</evidence>